<dbReference type="RefSeq" id="WP_192767205.1">
    <property type="nucleotide sequence ID" value="NZ_JADBEB010000001.1"/>
</dbReference>
<sequence>MAVVLLSGTYGLALAMLILGIAPEVLVATVAAVTAVAVQAAQSVLPLDVGVTASGPAAQPPRR</sequence>
<dbReference type="AlphaFoldDB" id="A0A927MA81"/>
<name>A0A927MA81_9ACTN</name>
<accession>A0A927MA81</accession>
<reference evidence="1" key="1">
    <citation type="submission" date="2020-10" db="EMBL/GenBank/DDBJ databases">
        <title>Sequencing the genomes of 1000 actinobacteria strains.</title>
        <authorList>
            <person name="Klenk H.-P."/>
        </authorList>
    </citation>
    <scope>NUCLEOTIDE SEQUENCE</scope>
    <source>
        <strain evidence="1">DSM 46832</strain>
    </source>
</reference>
<gene>
    <name evidence="1" type="ORF">H4W31_002983</name>
</gene>
<organism evidence="1 2">
    <name type="scientific">Plantactinospora soyae</name>
    <dbReference type="NCBI Taxonomy" id="1544732"/>
    <lineage>
        <taxon>Bacteria</taxon>
        <taxon>Bacillati</taxon>
        <taxon>Actinomycetota</taxon>
        <taxon>Actinomycetes</taxon>
        <taxon>Micromonosporales</taxon>
        <taxon>Micromonosporaceae</taxon>
        <taxon>Plantactinospora</taxon>
    </lineage>
</organism>
<protein>
    <submittedName>
        <fullName evidence="1">dTDP-4-amino-4,6-dideoxygalactose transaminase</fullName>
    </submittedName>
</protein>
<comment type="caution">
    <text evidence="1">The sequence shown here is derived from an EMBL/GenBank/DDBJ whole genome shotgun (WGS) entry which is preliminary data.</text>
</comment>
<dbReference type="EMBL" id="JADBEB010000001">
    <property type="protein sequence ID" value="MBE1487345.1"/>
    <property type="molecule type" value="Genomic_DNA"/>
</dbReference>
<dbReference type="Proteomes" id="UP000649753">
    <property type="component" value="Unassembled WGS sequence"/>
</dbReference>
<evidence type="ECO:0000313" key="1">
    <source>
        <dbReference type="EMBL" id="MBE1487345.1"/>
    </source>
</evidence>
<proteinExistence type="predicted"/>
<evidence type="ECO:0000313" key="2">
    <source>
        <dbReference type="Proteomes" id="UP000649753"/>
    </source>
</evidence>
<keyword evidence="2" id="KW-1185">Reference proteome</keyword>